<evidence type="ECO:0000313" key="2">
    <source>
        <dbReference type="EMBL" id="ROL41054.1"/>
    </source>
</evidence>
<sequence length="205" mass="22685">TVSVHVAGSKLEATDGEDFAIPFGTVKLERVEEVKVTFEGEDQNKSLIAIYCSHVYTVPSCKPVKTHGVSLQVEERNVSLILQHVSISRSGHYKAQAFCGKDVDEVTVTLVVNKASFPSSRAPTHTSTLKPPDSSEHQGLLTAAAIIIIIFIITLFFCFFCKWRRASFTYNYSFIDGYEHRCGSNNLSRAKSNSSVSEKLMDEAE</sequence>
<dbReference type="Gene3D" id="2.60.40.10">
    <property type="entry name" value="Immunoglobulins"/>
    <property type="match status" value="1"/>
</dbReference>
<dbReference type="EMBL" id="RJVU01052715">
    <property type="protein sequence ID" value="ROL41054.1"/>
    <property type="molecule type" value="Genomic_DNA"/>
</dbReference>
<name>A0A3N0Y4L1_ANAGA</name>
<feature type="non-terminal residue" evidence="2">
    <location>
        <position position="1"/>
    </location>
</feature>
<accession>A0A3N0Y4L1</accession>
<gene>
    <name evidence="2" type="ORF">DPX16_0384</name>
</gene>
<protein>
    <submittedName>
        <fullName evidence="2">Uncharacterized protein</fullName>
    </submittedName>
</protein>
<evidence type="ECO:0000256" key="1">
    <source>
        <dbReference type="SAM" id="Phobius"/>
    </source>
</evidence>
<dbReference type="Proteomes" id="UP000281406">
    <property type="component" value="Unassembled WGS sequence"/>
</dbReference>
<dbReference type="OrthoDB" id="10602367at2759"/>
<evidence type="ECO:0000313" key="3">
    <source>
        <dbReference type="Proteomes" id="UP000281406"/>
    </source>
</evidence>
<organism evidence="2 3">
    <name type="scientific">Anabarilius grahami</name>
    <name type="common">Kanglang fish</name>
    <name type="synonym">Barilius grahami</name>
    <dbReference type="NCBI Taxonomy" id="495550"/>
    <lineage>
        <taxon>Eukaryota</taxon>
        <taxon>Metazoa</taxon>
        <taxon>Chordata</taxon>
        <taxon>Craniata</taxon>
        <taxon>Vertebrata</taxon>
        <taxon>Euteleostomi</taxon>
        <taxon>Actinopterygii</taxon>
        <taxon>Neopterygii</taxon>
        <taxon>Teleostei</taxon>
        <taxon>Ostariophysi</taxon>
        <taxon>Cypriniformes</taxon>
        <taxon>Xenocyprididae</taxon>
        <taxon>Xenocypridinae</taxon>
        <taxon>Xenocypridinae incertae sedis</taxon>
        <taxon>Anabarilius</taxon>
    </lineage>
</organism>
<proteinExistence type="predicted"/>
<keyword evidence="1" id="KW-1133">Transmembrane helix</keyword>
<dbReference type="InterPro" id="IPR013783">
    <property type="entry name" value="Ig-like_fold"/>
</dbReference>
<reference evidence="2 3" key="1">
    <citation type="submission" date="2018-10" db="EMBL/GenBank/DDBJ databases">
        <title>Genome assembly for a Yunnan-Guizhou Plateau 3E fish, Anabarilius grahami (Regan), and its evolutionary and genetic applications.</title>
        <authorList>
            <person name="Jiang W."/>
        </authorList>
    </citation>
    <scope>NUCLEOTIDE SEQUENCE [LARGE SCALE GENOMIC DNA]</scope>
    <source>
        <strain evidence="2">AG-KIZ</strain>
        <tissue evidence="2">Muscle</tissue>
    </source>
</reference>
<keyword evidence="3" id="KW-1185">Reference proteome</keyword>
<comment type="caution">
    <text evidence="2">The sequence shown here is derived from an EMBL/GenBank/DDBJ whole genome shotgun (WGS) entry which is preliminary data.</text>
</comment>
<feature type="transmembrane region" description="Helical" evidence="1">
    <location>
        <begin position="140"/>
        <end position="161"/>
    </location>
</feature>
<keyword evidence="1" id="KW-0812">Transmembrane</keyword>
<keyword evidence="1" id="KW-0472">Membrane</keyword>
<dbReference type="AlphaFoldDB" id="A0A3N0Y4L1"/>